<evidence type="ECO:0000256" key="1">
    <source>
        <dbReference type="SAM" id="MobiDB-lite"/>
    </source>
</evidence>
<sequence>MLREKGHSVQNSRSDLDFTPHNPIRITIKRASTNYTVEEKYSSTNGNKEKKVERISVFDSLGPHRRLKCKKAKSQGLNISAKPWKRTRESQVHQKLQSLIPSHMKRRSNLIISYDKVLKVKLQTIIFTKAQEDKDDDKESVASSYHISCNDEMIKGEVVTIYHITLKKKDSIEEEDAEITPPELKEGVKTTVDELKEINLGDVENPRPIHISALLTNDEEEAYAELLHEFEDVFTSSYKEMPGLDPKVAVHQLSIRKGARPVKQAQHRF</sequence>
<evidence type="ECO:0000313" key="2">
    <source>
        <dbReference type="EMBL" id="KAL0295968.1"/>
    </source>
</evidence>
<feature type="region of interest" description="Disordered" evidence="1">
    <location>
        <begin position="1"/>
        <end position="20"/>
    </location>
</feature>
<accession>A0AAW2JPM5</accession>
<reference evidence="2" key="1">
    <citation type="submission" date="2020-06" db="EMBL/GenBank/DDBJ databases">
        <authorList>
            <person name="Li T."/>
            <person name="Hu X."/>
            <person name="Zhang T."/>
            <person name="Song X."/>
            <person name="Zhang H."/>
            <person name="Dai N."/>
            <person name="Sheng W."/>
            <person name="Hou X."/>
            <person name="Wei L."/>
        </authorList>
    </citation>
    <scope>NUCLEOTIDE SEQUENCE</scope>
    <source>
        <strain evidence="2">G02</strain>
        <tissue evidence="2">Leaf</tissue>
    </source>
</reference>
<dbReference type="AlphaFoldDB" id="A0AAW2JPM5"/>
<reference evidence="2" key="2">
    <citation type="journal article" date="2024" name="Plant">
        <title>Genomic evolution and insights into agronomic trait innovations of Sesamum species.</title>
        <authorList>
            <person name="Miao H."/>
            <person name="Wang L."/>
            <person name="Qu L."/>
            <person name="Liu H."/>
            <person name="Sun Y."/>
            <person name="Le M."/>
            <person name="Wang Q."/>
            <person name="Wei S."/>
            <person name="Zheng Y."/>
            <person name="Lin W."/>
            <person name="Duan Y."/>
            <person name="Cao H."/>
            <person name="Xiong S."/>
            <person name="Wang X."/>
            <person name="Wei L."/>
            <person name="Li C."/>
            <person name="Ma Q."/>
            <person name="Ju M."/>
            <person name="Zhao R."/>
            <person name="Li G."/>
            <person name="Mu C."/>
            <person name="Tian Q."/>
            <person name="Mei H."/>
            <person name="Zhang T."/>
            <person name="Gao T."/>
            <person name="Zhang H."/>
        </authorList>
    </citation>
    <scope>NUCLEOTIDE SEQUENCE</scope>
    <source>
        <strain evidence="2">G02</strain>
    </source>
</reference>
<protein>
    <submittedName>
        <fullName evidence="2">Uncharacterized protein</fullName>
    </submittedName>
</protein>
<organism evidence="2">
    <name type="scientific">Sesamum radiatum</name>
    <name type="common">Black benniseed</name>
    <dbReference type="NCBI Taxonomy" id="300843"/>
    <lineage>
        <taxon>Eukaryota</taxon>
        <taxon>Viridiplantae</taxon>
        <taxon>Streptophyta</taxon>
        <taxon>Embryophyta</taxon>
        <taxon>Tracheophyta</taxon>
        <taxon>Spermatophyta</taxon>
        <taxon>Magnoliopsida</taxon>
        <taxon>eudicotyledons</taxon>
        <taxon>Gunneridae</taxon>
        <taxon>Pentapetalae</taxon>
        <taxon>asterids</taxon>
        <taxon>lamiids</taxon>
        <taxon>Lamiales</taxon>
        <taxon>Pedaliaceae</taxon>
        <taxon>Sesamum</taxon>
    </lineage>
</organism>
<gene>
    <name evidence="2" type="ORF">Sradi_6648900</name>
</gene>
<name>A0AAW2JPM5_SESRA</name>
<dbReference type="EMBL" id="JACGWJ010000032">
    <property type="protein sequence ID" value="KAL0295968.1"/>
    <property type="molecule type" value="Genomic_DNA"/>
</dbReference>
<proteinExistence type="predicted"/>
<comment type="caution">
    <text evidence="2">The sequence shown here is derived from an EMBL/GenBank/DDBJ whole genome shotgun (WGS) entry which is preliminary data.</text>
</comment>